<evidence type="ECO:0000256" key="5">
    <source>
        <dbReference type="ARBA" id="ARBA00023163"/>
    </source>
</evidence>
<dbReference type="FunFam" id="1.10.10.10:FF:000005">
    <property type="entry name" value="Two-component system response regulator"/>
    <property type="match status" value="1"/>
</dbReference>
<dbReference type="AlphaFoldDB" id="A0A652YU74"/>
<dbReference type="GO" id="GO:0005829">
    <property type="term" value="C:cytosol"/>
    <property type="evidence" value="ECO:0007669"/>
    <property type="project" value="TreeGrafter"/>
</dbReference>
<protein>
    <submittedName>
        <fullName evidence="6">Two-component system OmpR family response regulator</fullName>
    </submittedName>
</protein>
<dbReference type="PROSITE" id="PS51755">
    <property type="entry name" value="OMPR_PHOB"/>
    <property type="match status" value="1"/>
</dbReference>
<dbReference type="PROSITE" id="PS50110">
    <property type="entry name" value="RESPONSE_REGULATORY"/>
    <property type="match status" value="1"/>
</dbReference>
<dbReference type="InterPro" id="IPR001867">
    <property type="entry name" value="OmpR/PhoB-type_DNA-bd"/>
</dbReference>
<keyword evidence="4" id="KW-0238">DNA-binding</keyword>
<dbReference type="GO" id="GO:0006355">
    <property type="term" value="P:regulation of DNA-templated transcription"/>
    <property type="evidence" value="ECO:0007669"/>
    <property type="project" value="InterPro"/>
</dbReference>
<dbReference type="Pfam" id="PF00486">
    <property type="entry name" value="Trans_reg_C"/>
    <property type="match status" value="1"/>
</dbReference>
<dbReference type="GO" id="GO:0032993">
    <property type="term" value="C:protein-DNA complex"/>
    <property type="evidence" value="ECO:0007669"/>
    <property type="project" value="TreeGrafter"/>
</dbReference>
<dbReference type="GO" id="GO:0000976">
    <property type="term" value="F:transcription cis-regulatory region binding"/>
    <property type="evidence" value="ECO:0007669"/>
    <property type="project" value="TreeGrafter"/>
</dbReference>
<dbReference type="InterPro" id="IPR036388">
    <property type="entry name" value="WH-like_DNA-bd_sf"/>
</dbReference>
<name>A0A652YU74_NOCGL</name>
<evidence type="ECO:0000256" key="4">
    <source>
        <dbReference type="ARBA" id="ARBA00023125"/>
    </source>
</evidence>
<keyword evidence="2" id="KW-0902">Two-component regulatory system</keyword>
<dbReference type="Gene3D" id="6.10.250.690">
    <property type="match status" value="1"/>
</dbReference>
<organism evidence="6">
    <name type="scientific">Nocardia globerula</name>
    <dbReference type="NCBI Taxonomy" id="1818"/>
    <lineage>
        <taxon>Bacteria</taxon>
        <taxon>Bacillati</taxon>
        <taxon>Actinomycetota</taxon>
        <taxon>Actinomycetes</taxon>
        <taxon>Mycobacteriales</taxon>
        <taxon>Nocardiaceae</taxon>
        <taxon>Nocardia</taxon>
    </lineage>
</organism>
<dbReference type="CDD" id="cd00383">
    <property type="entry name" value="trans_reg_C"/>
    <property type="match status" value="1"/>
</dbReference>
<dbReference type="SMART" id="SM00862">
    <property type="entry name" value="Trans_reg_C"/>
    <property type="match status" value="1"/>
</dbReference>
<keyword evidence="5" id="KW-0804">Transcription</keyword>
<sequence>MRVLVVEDEVRLAETIRRGLVAEGFVTTVEHNGDDGFVTACSNEFDVIVLDIMLPGKHGYDIVRDLRARAVWTPILMLSAKDGEYDLADAFDLGADDYLVKPFSFVVLLARLRALVRRGAPQRPTVLTVGDLALDPARHQVSRGATELTLTPREYSVLEFLMRNSGVVVTKREIVRSVWDINYEGDENIVEVYIGYLRKKVDVPFGKHSIETVRGVGYRFVSESD</sequence>
<dbReference type="PANTHER" id="PTHR48111">
    <property type="entry name" value="REGULATOR OF RPOS"/>
    <property type="match status" value="1"/>
</dbReference>
<evidence type="ECO:0000256" key="3">
    <source>
        <dbReference type="ARBA" id="ARBA00023015"/>
    </source>
</evidence>
<dbReference type="Gene3D" id="3.40.50.2300">
    <property type="match status" value="1"/>
</dbReference>
<dbReference type="InterPro" id="IPR001789">
    <property type="entry name" value="Sig_transdc_resp-reg_receiver"/>
</dbReference>
<dbReference type="EMBL" id="VNIQ01000002">
    <property type="protein sequence ID" value="TYQ06651.1"/>
    <property type="molecule type" value="Genomic_DNA"/>
</dbReference>
<dbReference type="Gene3D" id="1.10.10.10">
    <property type="entry name" value="Winged helix-like DNA-binding domain superfamily/Winged helix DNA-binding domain"/>
    <property type="match status" value="1"/>
</dbReference>
<dbReference type="SUPFAM" id="SSF52172">
    <property type="entry name" value="CheY-like"/>
    <property type="match status" value="1"/>
</dbReference>
<dbReference type="SMART" id="SM00448">
    <property type="entry name" value="REC"/>
    <property type="match status" value="1"/>
</dbReference>
<keyword evidence="3" id="KW-0805">Transcription regulation</keyword>
<evidence type="ECO:0000313" key="6">
    <source>
        <dbReference type="EMBL" id="TYQ06651.1"/>
    </source>
</evidence>
<evidence type="ECO:0000256" key="2">
    <source>
        <dbReference type="ARBA" id="ARBA00023012"/>
    </source>
</evidence>
<gene>
    <name evidence="6" type="ORF">FNL38_102793</name>
</gene>
<comment type="caution">
    <text evidence="6">The sequence shown here is derived from an EMBL/GenBank/DDBJ whole genome shotgun (WGS) entry which is preliminary data.</text>
</comment>
<evidence type="ECO:0000256" key="1">
    <source>
        <dbReference type="ARBA" id="ARBA00022553"/>
    </source>
</evidence>
<dbReference type="PANTHER" id="PTHR48111:SF36">
    <property type="entry name" value="TRANSCRIPTIONAL REGULATORY PROTEIN CUTR"/>
    <property type="match status" value="1"/>
</dbReference>
<reference evidence="6" key="1">
    <citation type="submission" date="2019-07" db="EMBL/GenBank/DDBJ databases">
        <title>Genomic Encyclopedia of Type Strains, Phase IV (KMG-IV): sequencing the most valuable type-strain genomes for metagenomic binning, comparative biology and taxonomic classification.</title>
        <authorList>
            <person name="Goeker M."/>
        </authorList>
    </citation>
    <scope>NUCLEOTIDE SEQUENCE</scope>
    <source>
        <strain evidence="6">DSM 44596</strain>
    </source>
</reference>
<dbReference type="InterPro" id="IPR039420">
    <property type="entry name" value="WalR-like"/>
</dbReference>
<keyword evidence="1" id="KW-0597">Phosphoprotein</keyword>
<dbReference type="Pfam" id="PF00072">
    <property type="entry name" value="Response_reg"/>
    <property type="match status" value="1"/>
</dbReference>
<proteinExistence type="predicted"/>
<dbReference type="InterPro" id="IPR011006">
    <property type="entry name" value="CheY-like_superfamily"/>
</dbReference>
<dbReference type="GO" id="GO:0000156">
    <property type="term" value="F:phosphorelay response regulator activity"/>
    <property type="evidence" value="ECO:0007669"/>
    <property type="project" value="TreeGrafter"/>
</dbReference>
<accession>A0A652YU74</accession>